<dbReference type="STRING" id="289078.A0A2X0NI13"/>
<dbReference type="PANTHER" id="PTHR23503">
    <property type="entry name" value="SOLUTE CARRIER FAMILY 2"/>
    <property type="match status" value="1"/>
</dbReference>
<protein>
    <submittedName>
        <fullName evidence="12">BZ3500_MvSof-1268-A1-R1_Chr3-1g05637 protein</fullName>
    </submittedName>
</protein>
<keyword evidence="4 9" id="KW-0812">Transmembrane</keyword>
<evidence type="ECO:0000256" key="5">
    <source>
        <dbReference type="ARBA" id="ARBA00022989"/>
    </source>
</evidence>
<dbReference type="InterPro" id="IPR020846">
    <property type="entry name" value="MFS_dom"/>
</dbReference>
<dbReference type="EMBL" id="FMWP01000096">
    <property type="protein sequence ID" value="SCZ98813.1"/>
    <property type="molecule type" value="Genomic_DNA"/>
</dbReference>
<dbReference type="GO" id="GO:0015149">
    <property type="term" value="F:hexose transmembrane transporter activity"/>
    <property type="evidence" value="ECO:0007669"/>
    <property type="project" value="TreeGrafter"/>
</dbReference>
<feature type="compositionally biased region" description="Polar residues" evidence="8">
    <location>
        <begin position="244"/>
        <end position="254"/>
    </location>
</feature>
<organism evidence="12 13">
    <name type="scientific">Microbotryum saponariae</name>
    <dbReference type="NCBI Taxonomy" id="289078"/>
    <lineage>
        <taxon>Eukaryota</taxon>
        <taxon>Fungi</taxon>
        <taxon>Dikarya</taxon>
        <taxon>Basidiomycota</taxon>
        <taxon>Pucciniomycotina</taxon>
        <taxon>Microbotryomycetes</taxon>
        <taxon>Microbotryales</taxon>
        <taxon>Microbotryaceae</taxon>
        <taxon>Microbotryum</taxon>
    </lineage>
</organism>
<feature type="signal peptide" evidence="10">
    <location>
        <begin position="1"/>
        <end position="17"/>
    </location>
</feature>
<evidence type="ECO:0000256" key="9">
    <source>
        <dbReference type="SAM" id="Phobius"/>
    </source>
</evidence>
<dbReference type="PRINTS" id="PR00171">
    <property type="entry name" value="SUGRTRNSPORT"/>
</dbReference>
<dbReference type="PROSITE" id="PS50850">
    <property type="entry name" value="MFS"/>
    <property type="match status" value="1"/>
</dbReference>
<dbReference type="InterPro" id="IPR045263">
    <property type="entry name" value="GLUT"/>
</dbReference>
<dbReference type="InterPro" id="IPR003663">
    <property type="entry name" value="Sugar/inositol_transpt"/>
</dbReference>
<evidence type="ECO:0000256" key="6">
    <source>
        <dbReference type="ARBA" id="ARBA00023136"/>
    </source>
</evidence>
<dbReference type="Proteomes" id="UP000249723">
    <property type="component" value="Unassembled WGS sequence"/>
</dbReference>
<keyword evidence="13" id="KW-1185">Reference proteome</keyword>
<evidence type="ECO:0000256" key="7">
    <source>
        <dbReference type="ARBA" id="ARBA00049119"/>
    </source>
</evidence>
<feature type="compositionally biased region" description="Basic and acidic residues" evidence="8">
    <location>
        <begin position="233"/>
        <end position="242"/>
    </location>
</feature>
<feature type="transmembrane region" description="Helical" evidence="9">
    <location>
        <begin position="293"/>
        <end position="322"/>
    </location>
</feature>
<dbReference type="InterPro" id="IPR036259">
    <property type="entry name" value="MFS_trans_sf"/>
</dbReference>
<feature type="transmembrane region" description="Helical" evidence="9">
    <location>
        <begin position="355"/>
        <end position="379"/>
    </location>
</feature>
<comment type="catalytic activity">
    <reaction evidence="7">
        <text>myo-inositol(out) + H(+)(out) = myo-inositol(in) + H(+)(in)</text>
        <dbReference type="Rhea" id="RHEA:60364"/>
        <dbReference type="ChEBI" id="CHEBI:15378"/>
        <dbReference type="ChEBI" id="CHEBI:17268"/>
    </reaction>
</comment>
<reference evidence="13" key="1">
    <citation type="submission" date="2016-10" db="EMBL/GenBank/DDBJ databases">
        <authorList>
            <person name="Jeantristanb JTB J.-T."/>
            <person name="Ricardo R."/>
        </authorList>
    </citation>
    <scope>NUCLEOTIDE SEQUENCE [LARGE SCALE GENOMIC DNA]</scope>
</reference>
<keyword evidence="3" id="KW-0813">Transport</keyword>
<evidence type="ECO:0000256" key="2">
    <source>
        <dbReference type="ARBA" id="ARBA00010992"/>
    </source>
</evidence>
<feature type="chain" id="PRO_5030060459" evidence="10">
    <location>
        <begin position="18"/>
        <end position="459"/>
    </location>
</feature>
<evidence type="ECO:0000256" key="8">
    <source>
        <dbReference type="SAM" id="MobiDB-lite"/>
    </source>
</evidence>
<keyword evidence="5 9" id="KW-1133">Transmembrane helix</keyword>
<feature type="transmembrane region" description="Helical" evidence="9">
    <location>
        <begin position="329"/>
        <end position="349"/>
    </location>
</feature>
<name>A0A2X0NI13_9BASI</name>
<evidence type="ECO:0000313" key="13">
    <source>
        <dbReference type="Proteomes" id="UP000249723"/>
    </source>
</evidence>
<comment type="subcellular location">
    <subcellularLocation>
        <location evidence="1">Membrane</location>
        <topology evidence="1">Multi-pass membrane protein</topology>
    </subcellularLocation>
</comment>
<dbReference type="PANTHER" id="PTHR23503:SF8">
    <property type="entry name" value="FACILITATED GLUCOSE TRANSPORTER PROTEIN 1"/>
    <property type="match status" value="1"/>
</dbReference>
<gene>
    <name evidence="12" type="ORF">BZ3500_MVSOF-1268-A1-R1_CHR3-1G05637</name>
</gene>
<evidence type="ECO:0000256" key="4">
    <source>
        <dbReference type="ARBA" id="ARBA00022692"/>
    </source>
</evidence>
<evidence type="ECO:0000259" key="11">
    <source>
        <dbReference type="PROSITE" id="PS50850"/>
    </source>
</evidence>
<dbReference type="InterPro" id="IPR005829">
    <property type="entry name" value="Sugar_transporter_CS"/>
</dbReference>
<dbReference type="Gene3D" id="1.20.1250.20">
    <property type="entry name" value="MFS general substrate transporter like domains"/>
    <property type="match status" value="1"/>
</dbReference>
<feature type="region of interest" description="Disordered" evidence="8">
    <location>
        <begin position="232"/>
        <end position="254"/>
    </location>
</feature>
<sequence>MPTFSSTLQLLWCAASSLQYGFHISALNSSQDSIRCADHRPWLGLWGMPACVDMTQSAFGLVTASYTLGGLISSLNASRLVDGLGRRKTAVVAAWLIVAGGSLMAIGSSVTVLVFGRMIIGLWNGPVNLHGAACGISTVLVPLYISEIAPNRGGTGSRLSTWGSEVRIRICGGIFLAQAISIPLSEPRTGKWRLIGLASVAIAAAQIATSSMMVETAPNRQTPVYDIVDDQEREPLSTEESSRGGPTSTGHNSGDESLTLVEVYRSKDAAIKSSFWTLVLSQFFQQTSGINAVMYYSVGILTAVSPINAKGVALFVTIVYLIDRLGRRALLLISLSSMAVSTAVLAFAINHSLFGLASLCIVLFVATFSIGLGPIPFVLMGELPPPEARSATASAALGTNWGLNFIIGLTFLPLRDFLSGERTSGSGTIFYFFAVISAVGYLVMARRLRATTASTATAV</sequence>
<dbReference type="Pfam" id="PF00083">
    <property type="entry name" value="Sugar_tr"/>
    <property type="match status" value="1"/>
</dbReference>
<evidence type="ECO:0000256" key="3">
    <source>
        <dbReference type="ARBA" id="ARBA00022448"/>
    </source>
</evidence>
<proteinExistence type="inferred from homology"/>
<evidence type="ECO:0000256" key="10">
    <source>
        <dbReference type="SAM" id="SignalP"/>
    </source>
</evidence>
<keyword evidence="6 9" id="KW-0472">Membrane</keyword>
<dbReference type="SUPFAM" id="SSF103473">
    <property type="entry name" value="MFS general substrate transporter"/>
    <property type="match status" value="1"/>
</dbReference>
<keyword evidence="10" id="KW-0732">Signal</keyword>
<feature type="domain" description="Major facilitator superfamily (MFS) profile" evidence="11">
    <location>
        <begin position="1"/>
        <end position="452"/>
    </location>
</feature>
<dbReference type="InterPro" id="IPR005828">
    <property type="entry name" value="MFS_sugar_transport-like"/>
</dbReference>
<evidence type="ECO:0000313" key="12">
    <source>
        <dbReference type="EMBL" id="SCZ98813.1"/>
    </source>
</evidence>
<dbReference type="PROSITE" id="PS00216">
    <property type="entry name" value="SUGAR_TRANSPORT_1"/>
    <property type="match status" value="2"/>
</dbReference>
<comment type="similarity">
    <text evidence="2">Belongs to the major facilitator superfamily. Sugar transporter (TC 2.A.1.1) family.</text>
</comment>
<feature type="transmembrane region" description="Helical" evidence="9">
    <location>
        <begin position="92"/>
        <end position="115"/>
    </location>
</feature>
<dbReference type="OrthoDB" id="4540492at2759"/>
<feature type="transmembrane region" description="Helical" evidence="9">
    <location>
        <begin position="391"/>
        <end position="412"/>
    </location>
</feature>
<dbReference type="AlphaFoldDB" id="A0A2X0NI13"/>
<evidence type="ECO:0000256" key="1">
    <source>
        <dbReference type="ARBA" id="ARBA00004141"/>
    </source>
</evidence>
<feature type="transmembrane region" description="Helical" evidence="9">
    <location>
        <begin position="424"/>
        <end position="444"/>
    </location>
</feature>
<dbReference type="GO" id="GO:0016020">
    <property type="term" value="C:membrane"/>
    <property type="evidence" value="ECO:0007669"/>
    <property type="project" value="UniProtKB-SubCell"/>
</dbReference>
<accession>A0A2X0NI13</accession>